<evidence type="ECO:0000313" key="2">
    <source>
        <dbReference type="Proteomes" id="UP000012043"/>
    </source>
</evidence>
<organism evidence="1 2">
    <name type="scientific">Alishewanella aestuarii B11</name>
    <dbReference type="NCBI Taxonomy" id="1197174"/>
    <lineage>
        <taxon>Bacteria</taxon>
        <taxon>Pseudomonadati</taxon>
        <taxon>Pseudomonadota</taxon>
        <taxon>Gammaproteobacteria</taxon>
        <taxon>Alteromonadales</taxon>
        <taxon>Alteromonadaceae</taxon>
        <taxon>Alishewanella</taxon>
    </lineage>
</organism>
<protein>
    <submittedName>
        <fullName evidence="1">Uncharacterized protein</fullName>
    </submittedName>
</protein>
<name>J2IHP0_9ALTE</name>
<dbReference type="Proteomes" id="UP000012043">
    <property type="component" value="Unassembled WGS sequence"/>
</dbReference>
<sequence length="64" mass="7218">MLLIHNYRHLNQLSLDILLYYASHFCDQPGGDLHILTPASKLSSGWHSKLPSQTGVTDLMLLRS</sequence>
<dbReference type="AlphaFoldDB" id="J2IHP0"/>
<gene>
    <name evidence="1" type="ORF">AEST_06200</name>
</gene>
<accession>J2IHP0</accession>
<proteinExistence type="predicted"/>
<evidence type="ECO:0000313" key="1">
    <source>
        <dbReference type="EMBL" id="EJI86304.1"/>
    </source>
</evidence>
<reference evidence="1 2" key="1">
    <citation type="journal article" date="2012" name="J. Bacteriol.">
        <title>Genome Sequence of Pectin-Degrading Alishewanella aestuarii Strain B11T, Isolated from Tidal Flat Sediment.</title>
        <authorList>
            <person name="Jung J."/>
            <person name="Choi S."/>
            <person name="Chun J."/>
            <person name="Park W."/>
        </authorList>
    </citation>
    <scope>NUCLEOTIDE SEQUENCE [LARGE SCALE GENOMIC DNA]</scope>
    <source>
        <strain evidence="1 2">B11</strain>
    </source>
</reference>
<keyword evidence="2" id="KW-1185">Reference proteome</keyword>
<dbReference type="PATRIC" id="fig|1197174.4.peg.610"/>
<comment type="caution">
    <text evidence="1">The sequence shown here is derived from an EMBL/GenBank/DDBJ whole genome shotgun (WGS) entry which is preliminary data.</text>
</comment>
<dbReference type="EMBL" id="ALAB01000005">
    <property type="protein sequence ID" value="EJI86304.1"/>
    <property type="molecule type" value="Genomic_DNA"/>
</dbReference>